<sequence length="288" mass="31626">MLADVDEAAALGFDQICIYHLVLAEGQGTPWAEDPAVRAALPSLEEACDNWLAVREALRERGYVQTTLTNFERAEVHATDRRFVYEEYSFTPERYDAIGFGPLSSSTFTNLGQRRAVKLARGKSLEGAFWGAHDLYFPYGEEDLRLLFTTRSLALLRIPRPTYRDLFGVDLVEHFGAQIEAIEAAGLARLDADAAPHAARDVLRGLRCGAFRLATRRGAAYGRRRPADARRPAGRDADTIPGSHGLSRREAFAHGSPSGTASTCDGRGFSPGLGRPCSSKPRRFALAR</sequence>
<protein>
    <submittedName>
        <fullName evidence="2">Uncharacterized protein</fullName>
    </submittedName>
</protein>
<evidence type="ECO:0000313" key="3">
    <source>
        <dbReference type="Proteomes" id="UP001151081"/>
    </source>
</evidence>
<gene>
    <name evidence="2" type="ORF">KEG57_43480</name>
</gene>
<accession>A0A9X4AX18</accession>
<dbReference type="SUPFAM" id="SSF102114">
    <property type="entry name" value="Radical SAM enzymes"/>
    <property type="match status" value="1"/>
</dbReference>
<keyword evidence="3" id="KW-1185">Reference proteome</keyword>
<organism evidence="2 3">
    <name type="scientific">Polyangium jinanense</name>
    <dbReference type="NCBI Taxonomy" id="2829994"/>
    <lineage>
        <taxon>Bacteria</taxon>
        <taxon>Pseudomonadati</taxon>
        <taxon>Myxococcota</taxon>
        <taxon>Polyangia</taxon>
        <taxon>Polyangiales</taxon>
        <taxon>Polyangiaceae</taxon>
        <taxon>Polyangium</taxon>
    </lineage>
</organism>
<comment type="caution">
    <text evidence="2">The sequence shown here is derived from an EMBL/GenBank/DDBJ whole genome shotgun (WGS) entry which is preliminary data.</text>
</comment>
<evidence type="ECO:0000256" key="1">
    <source>
        <dbReference type="SAM" id="MobiDB-lite"/>
    </source>
</evidence>
<proteinExistence type="predicted"/>
<reference evidence="2 3" key="1">
    <citation type="submission" date="2021-04" db="EMBL/GenBank/DDBJ databases">
        <title>Genome analysis of Polyangium sp.</title>
        <authorList>
            <person name="Li Y."/>
            <person name="Wang J."/>
        </authorList>
    </citation>
    <scope>NUCLEOTIDE SEQUENCE [LARGE SCALE GENOMIC DNA]</scope>
    <source>
        <strain evidence="2 3">SDU14</strain>
    </source>
</reference>
<dbReference type="InterPro" id="IPR058240">
    <property type="entry name" value="rSAM_sf"/>
</dbReference>
<feature type="compositionally biased region" description="Basic and acidic residues" evidence="1">
    <location>
        <begin position="225"/>
        <end position="238"/>
    </location>
</feature>
<name>A0A9X4AX18_9BACT</name>
<dbReference type="AlphaFoldDB" id="A0A9X4AX18"/>
<feature type="region of interest" description="Disordered" evidence="1">
    <location>
        <begin position="222"/>
        <end position="288"/>
    </location>
</feature>
<dbReference type="EMBL" id="JAGTJJ010000052">
    <property type="protein sequence ID" value="MDC3987411.1"/>
    <property type="molecule type" value="Genomic_DNA"/>
</dbReference>
<dbReference type="Proteomes" id="UP001151081">
    <property type="component" value="Unassembled WGS sequence"/>
</dbReference>
<evidence type="ECO:0000313" key="2">
    <source>
        <dbReference type="EMBL" id="MDC3987411.1"/>
    </source>
</evidence>
<dbReference type="RefSeq" id="WP_272426866.1">
    <property type="nucleotide sequence ID" value="NZ_JAGTJJ010000052.1"/>
</dbReference>